<dbReference type="Gene3D" id="3.40.50.150">
    <property type="entry name" value="Vaccinia Virus protein VP39"/>
    <property type="match status" value="1"/>
</dbReference>
<dbReference type="Proteomes" id="UP001218638">
    <property type="component" value="Chromosome"/>
</dbReference>
<protein>
    <submittedName>
        <fullName evidence="3">Class I SAM-dependent methyltransferase</fullName>
    </submittedName>
</protein>
<keyword evidence="3" id="KW-0489">Methyltransferase</keyword>
<keyword evidence="4" id="KW-1185">Reference proteome</keyword>
<dbReference type="EMBL" id="CP119075">
    <property type="protein sequence ID" value="WED67274.1"/>
    <property type="molecule type" value="Genomic_DNA"/>
</dbReference>
<dbReference type="KEGG" id="slom:PXH66_10475"/>
<dbReference type="GO" id="GO:0032259">
    <property type="term" value="P:methylation"/>
    <property type="evidence" value="ECO:0007669"/>
    <property type="project" value="UniProtKB-KW"/>
</dbReference>
<dbReference type="CDD" id="cd02440">
    <property type="entry name" value="AdoMet_MTases"/>
    <property type="match status" value="1"/>
</dbReference>
<dbReference type="InterPro" id="IPR041698">
    <property type="entry name" value="Methyltransf_25"/>
</dbReference>
<evidence type="ECO:0000313" key="3">
    <source>
        <dbReference type="EMBL" id="WED67274.1"/>
    </source>
</evidence>
<dbReference type="GO" id="GO:0008168">
    <property type="term" value="F:methyltransferase activity"/>
    <property type="evidence" value="ECO:0007669"/>
    <property type="project" value="UniProtKB-KW"/>
</dbReference>
<dbReference type="PANTHER" id="PTHR43861">
    <property type="entry name" value="TRANS-ACONITATE 2-METHYLTRANSFERASE-RELATED"/>
    <property type="match status" value="1"/>
</dbReference>
<feature type="domain" description="Methyltransferase" evidence="2">
    <location>
        <begin position="86"/>
        <end position="178"/>
    </location>
</feature>
<organism evidence="3 4">
    <name type="scientific">Synoicihabitans lomoniglobus</name>
    <dbReference type="NCBI Taxonomy" id="2909285"/>
    <lineage>
        <taxon>Bacteria</taxon>
        <taxon>Pseudomonadati</taxon>
        <taxon>Verrucomicrobiota</taxon>
        <taxon>Opitutia</taxon>
        <taxon>Opitutales</taxon>
        <taxon>Opitutaceae</taxon>
        <taxon>Synoicihabitans</taxon>
    </lineage>
</organism>
<sequence>MFRLKHRLLVATKSFWETLLQWESAMAATWASRAHRRLMNLQWRVAPQPEHFDHHLDLHYQWLATRSSFWVERGVFGGLALRGGDVLELACGDGFNARNFYSLRSRRVIACDFDPAAIATARRKNHAPNVEFRLADIRDSMPDGTFDNIVWDAAIEHFTPAETAAILRNIKARLTEGGVLSGYTIVERADGEKSLSHHEYEFRDKTDLLEFLTPHFLHVRVFETKFPERHNLYFWASDHTIPFDPDWSAAISVTNTVAT</sequence>
<dbReference type="Pfam" id="PF13649">
    <property type="entry name" value="Methyltransf_25"/>
    <property type="match status" value="1"/>
</dbReference>
<evidence type="ECO:0000259" key="2">
    <source>
        <dbReference type="Pfam" id="PF13649"/>
    </source>
</evidence>
<gene>
    <name evidence="3" type="ORF">PXH66_10475</name>
</gene>
<dbReference type="AlphaFoldDB" id="A0AAF0I5H0"/>
<dbReference type="InterPro" id="IPR029063">
    <property type="entry name" value="SAM-dependent_MTases_sf"/>
</dbReference>
<dbReference type="SUPFAM" id="SSF53335">
    <property type="entry name" value="S-adenosyl-L-methionine-dependent methyltransferases"/>
    <property type="match status" value="1"/>
</dbReference>
<keyword evidence="1" id="KW-0808">Transferase</keyword>
<accession>A0AAF0I5H0</accession>
<proteinExistence type="predicted"/>
<name>A0AAF0I5H0_9BACT</name>
<reference evidence="3" key="1">
    <citation type="submission" date="2023-03" db="EMBL/GenBank/DDBJ databases">
        <title>Lomoglobus Profundus gen. nov., sp. nov., a novel member of the phylum Verrucomicrobia, isolated from deep-marine sediment of South China Sea.</title>
        <authorList>
            <person name="Ahmad T."/>
            <person name="Ishaq S.E."/>
            <person name="Wang F."/>
        </authorList>
    </citation>
    <scope>NUCLEOTIDE SEQUENCE</scope>
    <source>
        <strain evidence="3">LMO-M01</strain>
    </source>
</reference>
<evidence type="ECO:0000313" key="4">
    <source>
        <dbReference type="Proteomes" id="UP001218638"/>
    </source>
</evidence>
<evidence type="ECO:0000256" key="1">
    <source>
        <dbReference type="ARBA" id="ARBA00022679"/>
    </source>
</evidence>
<dbReference type="RefSeq" id="WP_330928152.1">
    <property type="nucleotide sequence ID" value="NZ_CP119075.1"/>
</dbReference>